<organism evidence="2 3">
    <name type="scientific">Salimicrobium halophilum</name>
    <dbReference type="NCBI Taxonomy" id="86666"/>
    <lineage>
        <taxon>Bacteria</taxon>
        <taxon>Bacillati</taxon>
        <taxon>Bacillota</taxon>
        <taxon>Bacilli</taxon>
        <taxon>Bacillales</taxon>
        <taxon>Bacillaceae</taxon>
        <taxon>Salimicrobium</taxon>
    </lineage>
</organism>
<accession>A0A1G8REE8</accession>
<keyword evidence="3" id="KW-1185">Reference proteome</keyword>
<feature type="compositionally biased region" description="Basic and acidic residues" evidence="1">
    <location>
        <begin position="36"/>
        <end position="45"/>
    </location>
</feature>
<dbReference type="AlphaFoldDB" id="A0A1G8REE8"/>
<evidence type="ECO:0000313" key="2">
    <source>
        <dbReference type="EMBL" id="SDJ15356.1"/>
    </source>
</evidence>
<evidence type="ECO:0000256" key="1">
    <source>
        <dbReference type="SAM" id="MobiDB-lite"/>
    </source>
</evidence>
<dbReference type="RefSeq" id="WP_176757430.1">
    <property type="nucleotide sequence ID" value="NZ_FNEV01000002.1"/>
</dbReference>
<gene>
    <name evidence="2" type="ORF">SAMN04490247_0983</name>
</gene>
<proteinExistence type="predicted"/>
<name>A0A1G8REE8_9BACI</name>
<dbReference type="Proteomes" id="UP000199225">
    <property type="component" value="Unassembled WGS sequence"/>
</dbReference>
<feature type="compositionally biased region" description="Basic and acidic residues" evidence="1">
    <location>
        <begin position="16"/>
        <end position="29"/>
    </location>
</feature>
<feature type="compositionally biased region" description="Polar residues" evidence="1">
    <location>
        <begin position="1"/>
        <end position="15"/>
    </location>
</feature>
<evidence type="ECO:0000313" key="3">
    <source>
        <dbReference type="Proteomes" id="UP000199225"/>
    </source>
</evidence>
<feature type="region of interest" description="Disordered" evidence="1">
    <location>
        <begin position="1"/>
        <end position="45"/>
    </location>
</feature>
<protein>
    <submittedName>
        <fullName evidence="2">Uncharacterized protein</fullName>
    </submittedName>
</protein>
<reference evidence="3" key="1">
    <citation type="submission" date="2016-10" db="EMBL/GenBank/DDBJ databases">
        <authorList>
            <person name="Varghese N."/>
            <person name="Submissions S."/>
        </authorList>
    </citation>
    <scope>NUCLEOTIDE SEQUENCE [LARGE SCALE GENOMIC DNA]</scope>
    <source>
        <strain evidence="3">DSM 4771</strain>
    </source>
</reference>
<dbReference type="EMBL" id="FNEV01000002">
    <property type="protein sequence ID" value="SDJ15356.1"/>
    <property type="molecule type" value="Genomic_DNA"/>
</dbReference>
<sequence length="45" mass="4988">MSSQKKTSAEASNKTNPEKVKQEIQEDLQRGQGDITAREAGGRRE</sequence>